<keyword evidence="7" id="KW-0460">Magnesium</keyword>
<dbReference type="InterPro" id="IPR036412">
    <property type="entry name" value="HAD-like_sf"/>
</dbReference>
<keyword evidence="14" id="KW-1185">Reference proteome</keyword>
<evidence type="ECO:0000313" key="14">
    <source>
        <dbReference type="Proteomes" id="UP000000496"/>
    </source>
</evidence>
<dbReference type="SUPFAM" id="SSF56784">
    <property type="entry name" value="HAD-like"/>
    <property type="match status" value="1"/>
</dbReference>
<evidence type="ECO:0000256" key="7">
    <source>
        <dbReference type="ARBA" id="ARBA00022842"/>
    </source>
</evidence>
<dbReference type="PRINTS" id="PR00119">
    <property type="entry name" value="CATATPASE"/>
</dbReference>
<keyword evidence="10 11" id="KW-0472">Membrane</keyword>
<dbReference type="GO" id="GO:0019829">
    <property type="term" value="F:ATPase-coupled monoatomic cation transmembrane transporter activity"/>
    <property type="evidence" value="ECO:0007669"/>
    <property type="project" value="InterPro"/>
</dbReference>
<dbReference type="PROSITE" id="PS00154">
    <property type="entry name" value="ATPASE_E1_E2"/>
    <property type="match status" value="1"/>
</dbReference>
<dbReference type="EMBL" id="FR872582">
    <property type="protein sequence ID" value="CCB88415.1"/>
    <property type="molecule type" value="Genomic_DNA"/>
</dbReference>
<dbReference type="Proteomes" id="UP000000496">
    <property type="component" value="Chromosome gsn.131"/>
</dbReference>
<dbReference type="AlphaFoldDB" id="F8L6R7"/>
<feature type="transmembrane region" description="Helical" evidence="11">
    <location>
        <begin position="261"/>
        <end position="280"/>
    </location>
</feature>
<dbReference type="SFLD" id="SFLDS00003">
    <property type="entry name" value="Haloacid_Dehalogenase"/>
    <property type="match status" value="1"/>
</dbReference>
<dbReference type="InterPro" id="IPR023298">
    <property type="entry name" value="ATPase_P-typ_TM_dom_sf"/>
</dbReference>
<dbReference type="FunFam" id="2.70.150.10:FF:000002">
    <property type="entry name" value="Copper-transporting ATPase 1, putative"/>
    <property type="match status" value="1"/>
</dbReference>
<evidence type="ECO:0000313" key="13">
    <source>
        <dbReference type="EMBL" id="CCB88415.1"/>
    </source>
</evidence>
<gene>
    <name evidence="13" type="primary">hMA1</name>
    <name evidence="13" type="ordered locus">SNE_A05380</name>
</gene>
<dbReference type="KEGG" id="sng:SNE_A05380"/>
<dbReference type="SFLD" id="SFLDG00002">
    <property type="entry name" value="C1.7:_P-type_atpase_like"/>
    <property type="match status" value="1"/>
</dbReference>
<comment type="similarity">
    <text evidence="2 11">Belongs to the cation transport ATPase (P-type) (TC 3.A.3) family. Type IB subfamily.</text>
</comment>
<dbReference type="RefSeq" id="WP_013942882.1">
    <property type="nucleotide sequence ID" value="NC_015713.1"/>
</dbReference>
<evidence type="ECO:0000256" key="4">
    <source>
        <dbReference type="ARBA" id="ARBA00022723"/>
    </source>
</evidence>
<dbReference type="Pfam" id="PF00122">
    <property type="entry name" value="E1-E2_ATPase"/>
    <property type="match status" value="1"/>
</dbReference>
<dbReference type="InterPro" id="IPR044492">
    <property type="entry name" value="P_typ_ATPase_HD_dom"/>
</dbReference>
<keyword evidence="5 11" id="KW-0547">Nucleotide-binding</keyword>
<dbReference type="NCBIfam" id="TIGR01525">
    <property type="entry name" value="ATPase-IB_hvy"/>
    <property type="match status" value="1"/>
</dbReference>
<dbReference type="Gene3D" id="2.70.150.10">
    <property type="entry name" value="Calcium-transporting ATPase, cytoplasmic transduction domain A"/>
    <property type="match status" value="1"/>
</dbReference>
<keyword evidence="11" id="KW-1003">Cell membrane</keyword>
<dbReference type="eggNOG" id="COG2217">
    <property type="taxonomic scope" value="Bacteria"/>
</dbReference>
<feature type="transmembrane region" description="Helical" evidence="11">
    <location>
        <begin position="603"/>
        <end position="622"/>
    </location>
</feature>
<dbReference type="InterPro" id="IPR023299">
    <property type="entry name" value="ATPase_P-typ_cyto_dom_N"/>
</dbReference>
<keyword evidence="4 11" id="KW-0479">Metal-binding</keyword>
<dbReference type="SFLD" id="SFLDF00027">
    <property type="entry name" value="p-type_atpase"/>
    <property type="match status" value="1"/>
</dbReference>
<feature type="domain" description="P-type ATPase A" evidence="12">
    <location>
        <begin position="139"/>
        <end position="240"/>
    </location>
</feature>
<evidence type="ECO:0000256" key="2">
    <source>
        <dbReference type="ARBA" id="ARBA00006024"/>
    </source>
</evidence>
<evidence type="ECO:0000259" key="12">
    <source>
        <dbReference type="Pfam" id="PF00122"/>
    </source>
</evidence>
<dbReference type="InterPro" id="IPR027256">
    <property type="entry name" value="P-typ_ATPase_IB"/>
</dbReference>
<dbReference type="GO" id="GO:0046872">
    <property type="term" value="F:metal ion binding"/>
    <property type="evidence" value="ECO:0007669"/>
    <property type="project" value="UniProtKB-KW"/>
</dbReference>
<keyword evidence="6 11" id="KW-0067">ATP-binding</keyword>
<dbReference type="OrthoDB" id="9813266at2"/>
<evidence type="ECO:0000256" key="9">
    <source>
        <dbReference type="ARBA" id="ARBA00022989"/>
    </source>
</evidence>
<comment type="subcellular location">
    <subcellularLocation>
        <location evidence="11">Cell membrane</location>
    </subcellularLocation>
    <subcellularLocation>
        <location evidence="1">Membrane</location>
        <topology evidence="1">Multi-pass membrane protein</topology>
    </subcellularLocation>
</comment>
<feature type="transmembrane region" description="Helical" evidence="11">
    <location>
        <begin position="38"/>
        <end position="71"/>
    </location>
</feature>
<dbReference type="CDD" id="cd02079">
    <property type="entry name" value="P-type_ATPase_HM"/>
    <property type="match status" value="1"/>
</dbReference>
<dbReference type="STRING" id="331113.SNE_A05380"/>
<evidence type="ECO:0000256" key="10">
    <source>
        <dbReference type="ARBA" id="ARBA00023136"/>
    </source>
</evidence>
<sequence>MASYIFDEFFTSGQEESISPFLTEDSRKWAKNLSLKSSILSGVFLIAAFITSFYSLTLSNLLLLFVYFLVGTPALQNTIEDIKNLEINIDVLMTLAAFLSFLIGSQMEGGLLLVLFAFSGAMEETVSRKAKGALLNLNELSPTMATVLGEKGTLFQKSVREITVGTRLLVRAGEIVPLDGIVVDGNSFVNLVHLTGESVPVSKTKDHEVQAGSRNLDGTLTIRVTRTSADSTLSKIIQLINQAQEMKPRVQRFLDRFGRSYAITIISLFFLFSILLPWIFPISYFGIEGSVYRALTFLIAASPCALIIATPTAYLSAISACARKGILLKGGITLDALASCRTIAFDKTGTLTTGKLSCENVVPLSENPVCTTDEAIQIAAALERHVTHPMAEAIISFGKKKNLSPLDIDKFQSVPGFGLKGELNGRTVFIGNEAFIIEQLTKKPDLKSLIAKEDQSVTFLLVEESLFVFHFKDTLRPEVPEVIRNLKNEHRLELMMLTGDHQASAAAVAKSLGIEVFLSDLRPEHKLEMVSNLSMKHGLAMVGDGINDAPALARATVGISLGEIGSATAIDASDIVFLQDDLKLLSWLYTKARKTMRIVRENLTLALGVICLVTTPALLGWIPLWLAVILHEGGTVLVGLNSLRLLKK</sequence>
<dbReference type="SUPFAM" id="SSF81665">
    <property type="entry name" value="Calcium ATPase, transmembrane domain M"/>
    <property type="match status" value="1"/>
</dbReference>
<dbReference type="GO" id="GO:0030001">
    <property type="term" value="P:metal ion transport"/>
    <property type="evidence" value="ECO:0007669"/>
    <property type="project" value="UniProtKB-ARBA"/>
</dbReference>
<dbReference type="Gene3D" id="3.40.50.1000">
    <property type="entry name" value="HAD superfamily/HAD-like"/>
    <property type="match status" value="1"/>
</dbReference>
<accession>F8L6R7</accession>
<keyword evidence="8" id="KW-1278">Translocase</keyword>
<evidence type="ECO:0000256" key="11">
    <source>
        <dbReference type="RuleBase" id="RU362081"/>
    </source>
</evidence>
<proteinExistence type="inferred from homology"/>
<reference key="1">
    <citation type="journal article" date="2011" name="Mol. Biol. Evol.">
        <title>Unity in variety -- the pan-genome of the Chlamydiae.</title>
        <authorList>
            <person name="Collingro A."/>
            <person name="Tischler P."/>
            <person name="Weinmaier T."/>
            <person name="Penz T."/>
            <person name="Heinz E."/>
            <person name="Brunham R.C."/>
            <person name="Read T.D."/>
            <person name="Bavoil P.M."/>
            <person name="Sachse K."/>
            <person name="Kahane S."/>
            <person name="Friedman M.G."/>
            <person name="Rattei T."/>
            <person name="Myers G.S.A."/>
            <person name="Horn M."/>
        </authorList>
    </citation>
    <scope>NUCLEOTIDE SEQUENCE</scope>
    <source>
        <strain>Z</strain>
    </source>
</reference>
<name>F8L6R7_SIMNZ</name>
<feature type="transmembrane region" description="Helical" evidence="11">
    <location>
        <begin position="91"/>
        <end position="118"/>
    </location>
</feature>
<dbReference type="GO" id="GO:0005886">
    <property type="term" value="C:plasma membrane"/>
    <property type="evidence" value="ECO:0007669"/>
    <property type="project" value="UniProtKB-SubCell"/>
</dbReference>
<dbReference type="SUPFAM" id="SSF81653">
    <property type="entry name" value="Calcium ATPase, transduction domain A"/>
    <property type="match status" value="1"/>
</dbReference>
<dbReference type="GO" id="GO:0005524">
    <property type="term" value="F:ATP binding"/>
    <property type="evidence" value="ECO:0007669"/>
    <property type="project" value="UniProtKB-UniRule"/>
</dbReference>
<dbReference type="InterPro" id="IPR051949">
    <property type="entry name" value="Cation_Transport_ATPase"/>
</dbReference>
<dbReference type="InterPro" id="IPR001757">
    <property type="entry name" value="P_typ_ATPase"/>
</dbReference>
<evidence type="ECO:0000256" key="8">
    <source>
        <dbReference type="ARBA" id="ARBA00022967"/>
    </source>
</evidence>
<dbReference type="NCBIfam" id="TIGR01494">
    <property type="entry name" value="ATPase_P-type"/>
    <property type="match status" value="1"/>
</dbReference>
<evidence type="ECO:0000256" key="3">
    <source>
        <dbReference type="ARBA" id="ARBA00022692"/>
    </source>
</evidence>
<dbReference type="InterPro" id="IPR023214">
    <property type="entry name" value="HAD_sf"/>
</dbReference>
<dbReference type="EC" id="3.6.3.5" evidence="13"/>
<keyword evidence="9 11" id="KW-1133">Transmembrane helix</keyword>
<evidence type="ECO:0000256" key="1">
    <source>
        <dbReference type="ARBA" id="ARBA00004141"/>
    </source>
</evidence>
<keyword evidence="3 11" id="KW-0812">Transmembrane</keyword>
<dbReference type="InterPro" id="IPR018303">
    <property type="entry name" value="ATPase_P-typ_P_site"/>
</dbReference>
<dbReference type="GO" id="GO:0016887">
    <property type="term" value="F:ATP hydrolysis activity"/>
    <property type="evidence" value="ECO:0007669"/>
    <property type="project" value="InterPro"/>
</dbReference>
<dbReference type="Pfam" id="PF00702">
    <property type="entry name" value="Hydrolase"/>
    <property type="match status" value="1"/>
</dbReference>
<dbReference type="InterPro" id="IPR008250">
    <property type="entry name" value="ATPase_P-typ_transduc_dom_A_sf"/>
</dbReference>
<evidence type="ECO:0000256" key="5">
    <source>
        <dbReference type="ARBA" id="ARBA00022741"/>
    </source>
</evidence>
<keyword evidence="13" id="KW-0378">Hydrolase</keyword>
<reference evidence="13 14" key="2">
    <citation type="journal article" date="2011" name="Mol. Biol. Evol.">
        <title>Unity in variety--the pan-genome of the Chlamydiae.</title>
        <authorList>
            <person name="Collingro A."/>
            <person name="Tischler P."/>
            <person name="Weinmaier T."/>
            <person name="Penz T."/>
            <person name="Heinz E."/>
            <person name="Brunham R.C."/>
            <person name="Read T.D."/>
            <person name="Bavoil P.M."/>
            <person name="Sachse K."/>
            <person name="Kahane S."/>
            <person name="Friedman M.G."/>
            <person name="Rattei T."/>
            <person name="Myers G.S."/>
            <person name="Horn M."/>
        </authorList>
    </citation>
    <scope>NUCLEOTIDE SEQUENCE [LARGE SCALE GENOMIC DNA]</scope>
    <source>
        <strain evidence="14">ATCC VR-1471 / Z</strain>
    </source>
</reference>
<dbReference type="HOGENOM" id="CLU_001771_6_3_0"/>
<evidence type="ECO:0000256" key="6">
    <source>
        <dbReference type="ARBA" id="ARBA00022840"/>
    </source>
</evidence>
<dbReference type="EC" id="3.6.3.3" evidence="13"/>
<organism evidence="13 14">
    <name type="scientific">Simkania negevensis (strain ATCC VR-1471 / DSM 27360 / Z)</name>
    <dbReference type="NCBI Taxonomy" id="331113"/>
    <lineage>
        <taxon>Bacteria</taxon>
        <taxon>Pseudomonadati</taxon>
        <taxon>Chlamydiota</taxon>
        <taxon>Chlamydiia</taxon>
        <taxon>Parachlamydiales</taxon>
        <taxon>Simkaniaceae</taxon>
        <taxon>Simkania</taxon>
    </lineage>
</organism>
<dbReference type="PANTHER" id="PTHR43079:SF1">
    <property type="entry name" value="CADMIUM_ZINC-TRANSPORTING ATPASE HMA1, CHLOROPLASTIC-RELATED"/>
    <property type="match status" value="1"/>
</dbReference>
<dbReference type="Gene3D" id="3.40.1110.10">
    <property type="entry name" value="Calcium-transporting ATPase, cytoplasmic domain N"/>
    <property type="match status" value="1"/>
</dbReference>
<feature type="transmembrane region" description="Helical" evidence="11">
    <location>
        <begin position="292"/>
        <end position="315"/>
    </location>
</feature>
<dbReference type="InterPro" id="IPR059000">
    <property type="entry name" value="ATPase_P-type_domA"/>
</dbReference>
<dbReference type="PANTHER" id="PTHR43079">
    <property type="entry name" value="PROBABLE CADMIUM/ZINC-TRANSPORTING ATPASE HMA1"/>
    <property type="match status" value="1"/>
</dbReference>
<protein>
    <submittedName>
        <fullName evidence="13">Putative cadmium/zinc-transporting ATPase HMA1,chloroplastic</fullName>
        <ecNumber evidence="13">3.6.3.3</ecNumber>
        <ecNumber evidence="13">3.6.3.5</ecNumber>
    </submittedName>
</protein>